<feature type="compositionally biased region" description="Gly residues" evidence="1">
    <location>
        <begin position="49"/>
        <end position="58"/>
    </location>
</feature>
<reference evidence="3" key="1">
    <citation type="journal article" date="2015" name="Genome Announc.">
        <title>Complete Genome Sequence of Herbaspirillum hiltneri N3 (DSM 17495), Isolated from Surface-Sterilized Wheat Roots.</title>
        <authorList>
            <person name="Guizelini D."/>
            <person name="Saizaki P.M."/>
            <person name="Coimbra N.A."/>
            <person name="Weiss V.A."/>
            <person name="Faoro H."/>
            <person name="Sfeir M.Z."/>
            <person name="Baura V.A."/>
            <person name="Monteiro R.A."/>
            <person name="Chubatsu L.S."/>
            <person name="Souza E.M."/>
            <person name="Cruz L.M."/>
            <person name="Pedrosa F.O."/>
            <person name="Raittz R.T."/>
            <person name="Marchaukoski J.N."/>
            <person name="Steffens M.B."/>
        </authorList>
    </citation>
    <scope>NUCLEOTIDE SEQUENCE [LARGE SCALE GENOMIC DNA]</scope>
    <source>
        <strain evidence="3">N3</strain>
    </source>
</reference>
<protein>
    <submittedName>
        <fullName evidence="2">Uncharacterized protein</fullName>
    </submittedName>
</protein>
<feature type="compositionally biased region" description="Basic and acidic residues" evidence="1">
    <location>
        <begin position="94"/>
        <end position="103"/>
    </location>
</feature>
<feature type="region of interest" description="Disordered" evidence="1">
    <location>
        <begin position="1"/>
        <end position="63"/>
    </location>
</feature>
<keyword evidence="3" id="KW-1185">Reference proteome</keyword>
<evidence type="ECO:0000256" key="1">
    <source>
        <dbReference type="SAM" id="MobiDB-lite"/>
    </source>
</evidence>
<dbReference type="EMBL" id="CP011409">
    <property type="protein sequence ID" value="AKZ65237.1"/>
    <property type="molecule type" value="Genomic_DNA"/>
</dbReference>
<organism evidence="2 3">
    <name type="scientific">Herbaspirillum hiltneri N3</name>
    <dbReference type="NCBI Taxonomy" id="1262470"/>
    <lineage>
        <taxon>Bacteria</taxon>
        <taxon>Pseudomonadati</taxon>
        <taxon>Pseudomonadota</taxon>
        <taxon>Betaproteobacteria</taxon>
        <taxon>Burkholderiales</taxon>
        <taxon>Oxalobacteraceae</taxon>
        <taxon>Herbaspirillum</taxon>
    </lineage>
</organism>
<feature type="region of interest" description="Disordered" evidence="1">
    <location>
        <begin position="94"/>
        <end position="113"/>
    </location>
</feature>
<proteinExistence type="predicted"/>
<accession>A0ABM5V758</accession>
<feature type="compositionally biased region" description="Polar residues" evidence="1">
    <location>
        <begin position="1"/>
        <end position="27"/>
    </location>
</feature>
<sequence length="113" mass="11964">MNSYSNGLKTQSTDSLLSKLSDPSTEQWQKDAITKELQNRADANQQAQGAGGGEGGGSEDMQQLLKKLQDGTITDEELQKLAKMLGVDPAKLEAMKGKGDGEHMVANGDIQGG</sequence>
<gene>
    <name evidence="2" type="ORF">F506_08130</name>
</gene>
<evidence type="ECO:0000313" key="3">
    <source>
        <dbReference type="Proteomes" id="UP000063429"/>
    </source>
</evidence>
<feature type="compositionally biased region" description="Basic and acidic residues" evidence="1">
    <location>
        <begin position="28"/>
        <end position="39"/>
    </location>
</feature>
<evidence type="ECO:0000313" key="2">
    <source>
        <dbReference type="EMBL" id="AKZ65237.1"/>
    </source>
</evidence>
<name>A0ABM5V758_9BURK</name>
<dbReference type="Proteomes" id="UP000063429">
    <property type="component" value="Chromosome"/>
</dbReference>